<name>H6N8T3_9BACL</name>
<dbReference type="PROSITE" id="PS00654">
    <property type="entry name" value="PRD_1"/>
    <property type="match status" value="1"/>
</dbReference>
<keyword evidence="5" id="KW-1185">Reference proteome</keyword>
<gene>
    <name evidence="4" type="ORF">PM3016_227</name>
</gene>
<dbReference type="InterPro" id="IPR036634">
    <property type="entry name" value="PRD_sf"/>
</dbReference>
<protein>
    <submittedName>
        <fullName evidence="4">GlcT</fullName>
    </submittedName>
</protein>
<evidence type="ECO:0000313" key="4">
    <source>
        <dbReference type="EMBL" id="AFC27207.1"/>
    </source>
</evidence>
<dbReference type="InterPro" id="IPR036650">
    <property type="entry name" value="CAT_RNA-bd_dom_sf"/>
</dbReference>
<dbReference type="Gene3D" id="1.20.58.1950">
    <property type="match status" value="1"/>
</dbReference>
<dbReference type="PROSITE" id="PS51372">
    <property type="entry name" value="PRD_2"/>
    <property type="match status" value="2"/>
</dbReference>
<dbReference type="InterPro" id="IPR001550">
    <property type="entry name" value="Transcrpt_antitermin_CS"/>
</dbReference>
<dbReference type="Gene3D" id="1.10.1790.10">
    <property type="entry name" value="PRD domain"/>
    <property type="match status" value="1"/>
</dbReference>
<dbReference type="AlphaFoldDB" id="H6N8T3"/>
<comment type="similarity">
    <text evidence="1">Belongs to the transcriptional antiterminator BglG family. GlcT subfamily.</text>
</comment>
<dbReference type="PANTHER" id="PTHR30185">
    <property type="entry name" value="CRYPTIC BETA-GLUCOSIDE BGL OPERON ANTITERMINATOR"/>
    <property type="match status" value="1"/>
</dbReference>
<dbReference type="NCBIfam" id="NF047357">
    <property type="entry name" value="antiterm_GlcT"/>
    <property type="match status" value="1"/>
</dbReference>
<accession>H6N8T3</accession>
<dbReference type="SUPFAM" id="SSF50151">
    <property type="entry name" value="SacY-like RNA-binding domain"/>
    <property type="match status" value="1"/>
</dbReference>
<dbReference type="Pfam" id="PF00874">
    <property type="entry name" value="PRD"/>
    <property type="match status" value="2"/>
</dbReference>
<organism evidence="4 5">
    <name type="scientific">Paenibacillus mucilaginosus 3016</name>
    <dbReference type="NCBI Taxonomy" id="1116391"/>
    <lineage>
        <taxon>Bacteria</taxon>
        <taxon>Bacillati</taxon>
        <taxon>Bacillota</taxon>
        <taxon>Bacilli</taxon>
        <taxon>Bacillales</taxon>
        <taxon>Paenibacillaceae</taxon>
        <taxon>Paenibacillus</taxon>
    </lineage>
</organism>
<dbReference type="Pfam" id="PF03123">
    <property type="entry name" value="CAT_RBD"/>
    <property type="match status" value="1"/>
</dbReference>
<dbReference type="GO" id="GO:0045893">
    <property type="term" value="P:positive regulation of DNA-templated transcription"/>
    <property type="evidence" value="ECO:0007669"/>
    <property type="project" value="InterPro"/>
</dbReference>
<dbReference type="STRING" id="1116391.PM3016_227"/>
<evidence type="ECO:0000313" key="5">
    <source>
        <dbReference type="Proteomes" id="UP000007523"/>
    </source>
</evidence>
<proteinExistence type="inferred from homology"/>
<evidence type="ECO:0000259" key="3">
    <source>
        <dbReference type="PROSITE" id="PS51372"/>
    </source>
</evidence>
<keyword evidence="2" id="KW-0677">Repeat</keyword>
<reference evidence="4 5" key="1">
    <citation type="journal article" date="2012" name="J. Bacteriol.">
        <title>Complete Genome Sequence of Paenibacillus mucilaginosus 3016, a Bacterium Functional as Microbial Fertilizer.</title>
        <authorList>
            <person name="Ma M."/>
            <person name="Wang Z."/>
            <person name="Li L."/>
            <person name="Jiang X."/>
            <person name="Guan D."/>
            <person name="Cao F."/>
            <person name="Chen H."/>
            <person name="Wang X."/>
            <person name="Shen D."/>
            <person name="Du B."/>
            <person name="Li J."/>
        </authorList>
    </citation>
    <scope>NUCLEOTIDE SEQUENCE [LARGE SCALE GENOMIC DNA]</scope>
    <source>
        <strain evidence="4 5">3016</strain>
    </source>
</reference>
<dbReference type="Gene3D" id="2.30.24.10">
    <property type="entry name" value="CAT RNA-binding domain"/>
    <property type="match status" value="1"/>
</dbReference>
<dbReference type="HOGENOM" id="CLU_078802_0_0_9"/>
<dbReference type="InterPro" id="IPR011608">
    <property type="entry name" value="PRD"/>
</dbReference>
<dbReference type="InterPro" id="IPR004341">
    <property type="entry name" value="CAT_RNA-bd_dom"/>
</dbReference>
<dbReference type="SUPFAM" id="SSF63520">
    <property type="entry name" value="PTS-regulatory domain, PRD"/>
    <property type="match status" value="2"/>
</dbReference>
<dbReference type="Gene3D" id="1.20.890.100">
    <property type="match status" value="1"/>
</dbReference>
<feature type="domain" description="PRD" evidence="3">
    <location>
        <begin position="88"/>
        <end position="193"/>
    </location>
</feature>
<dbReference type="KEGG" id="pmq:PM3016_227"/>
<dbReference type="PANTHER" id="PTHR30185:SF16">
    <property type="entry name" value="PROTEIN GLCT"/>
    <property type="match status" value="1"/>
</dbReference>
<dbReference type="EMBL" id="CP003235">
    <property type="protein sequence ID" value="AFC27207.1"/>
    <property type="molecule type" value="Genomic_DNA"/>
</dbReference>
<dbReference type="InterPro" id="IPR050661">
    <property type="entry name" value="BglG_antiterminators"/>
</dbReference>
<dbReference type="SMART" id="SM01061">
    <property type="entry name" value="CAT_RBD"/>
    <property type="match status" value="1"/>
</dbReference>
<sequence>MYNPGFFGILSELGSLRGAGVESLQVRKVLNNNVIIAVHPEYGETVVIGKGIGFSRKQGDAIALDSIEKMFILTNEKAKEQYKLLMHQVDEKLIEVMNDVIFYISQHAGAPLNEQIHIALTDHIAFAIKRYRQHIPIHNPFQYETRELYPREYLLAQHVIDEINRRLGVQLPEDEVGFVALHIYSAITNRHVVEVKEHSRLVTDLIDLIERKLEIKIKKDSLDYARLLRHLMVALERIRRGERVEEPTKIAEIIKNEYPEMYSFAWTLMKVIQQRMQKPVYEAEAIYLTIHLQRMLPSEGS</sequence>
<evidence type="ECO:0000256" key="2">
    <source>
        <dbReference type="ARBA" id="ARBA00022737"/>
    </source>
</evidence>
<evidence type="ECO:0000256" key="1">
    <source>
        <dbReference type="ARBA" id="ARBA00009115"/>
    </source>
</evidence>
<dbReference type="Proteomes" id="UP000007523">
    <property type="component" value="Chromosome"/>
</dbReference>
<dbReference type="GO" id="GO:0003723">
    <property type="term" value="F:RNA binding"/>
    <property type="evidence" value="ECO:0007669"/>
    <property type="project" value="InterPro"/>
</dbReference>
<feature type="domain" description="PRD" evidence="3">
    <location>
        <begin position="194"/>
        <end position="301"/>
    </location>
</feature>